<sequence length="145" mass="15795">MKYLDLPPVWLALAAVVVWASRSIVTMGTAGLQWAGIALVAAGLALMLAAVITMTRADTTVIPHRQPHALVTQGIFARTRNPIYLGDVLLLTGLCLWWQAPLGLATVPVFAIWISAHFITAEEARLQAAFGAAFTEYTKVVRRWL</sequence>
<dbReference type="InterPro" id="IPR007318">
    <property type="entry name" value="Phopholipid_MeTrfase"/>
</dbReference>
<accession>A0A1I4ID93</accession>
<dbReference type="OrthoDB" id="9811969at2"/>
<evidence type="ECO:0000256" key="4">
    <source>
        <dbReference type="ARBA" id="ARBA00023136"/>
    </source>
</evidence>
<evidence type="ECO:0000313" key="6">
    <source>
        <dbReference type="EMBL" id="SFL52329.1"/>
    </source>
</evidence>
<feature type="transmembrane region" description="Helical" evidence="5">
    <location>
        <begin position="88"/>
        <end position="114"/>
    </location>
</feature>
<name>A0A1I4ID93_9RHOB</name>
<keyword evidence="6" id="KW-0489">Methyltransferase</keyword>
<keyword evidence="7" id="KW-1185">Reference proteome</keyword>
<proteinExistence type="predicted"/>
<keyword evidence="3 5" id="KW-1133">Transmembrane helix</keyword>
<comment type="subcellular location">
    <subcellularLocation>
        <location evidence="1">Endomembrane system</location>
        <topology evidence="1">Multi-pass membrane protein</topology>
    </subcellularLocation>
</comment>
<dbReference type="Gene3D" id="1.20.120.1630">
    <property type="match status" value="1"/>
</dbReference>
<dbReference type="Pfam" id="PF04191">
    <property type="entry name" value="PEMT"/>
    <property type="match status" value="1"/>
</dbReference>
<dbReference type="RefSeq" id="WP_090191258.1">
    <property type="nucleotide sequence ID" value="NZ_FOTF01000025.1"/>
</dbReference>
<evidence type="ECO:0000256" key="3">
    <source>
        <dbReference type="ARBA" id="ARBA00022989"/>
    </source>
</evidence>
<protein>
    <submittedName>
        <fullName evidence="6">Protein-S-isoprenylcysteine O-methyltransferase Ste14</fullName>
    </submittedName>
</protein>
<dbReference type="GO" id="GO:0012505">
    <property type="term" value="C:endomembrane system"/>
    <property type="evidence" value="ECO:0007669"/>
    <property type="project" value="UniProtKB-SubCell"/>
</dbReference>
<dbReference type="GO" id="GO:0032259">
    <property type="term" value="P:methylation"/>
    <property type="evidence" value="ECO:0007669"/>
    <property type="project" value="UniProtKB-KW"/>
</dbReference>
<dbReference type="GO" id="GO:0008168">
    <property type="term" value="F:methyltransferase activity"/>
    <property type="evidence" value="ECO:0007669"/>
    <property type="project" value="UniProtKB-KW"/>
</dbReference>
<keyword evidence="6" id="KW-0808">Transferase</keyword>
<keyword evidence="4 5" id="KW-0472">Membrane</keyword>
<dbReference type="AlphaFoldDB" id="A0A1I4ID93"/>
<evidence type="ECO:0000313" key="7">
    <source>
        <dbReference type="Proteomes" id="UP000199550"/>
    </source>
</evidence>
<dbReference type="STRING" id="195913.SAMN04488004_1258"/>
<dbReference type="PANTHER" id="PTHR12714:SF24">
    <property type="entry name" value="SLR1182 PROTEIN"/>
    <property type="match status" value="1"/>
</dbReference>
<evidence type="ECO:0000256" key="2">
    <source>
        <dbReference type="ARBA" id="ARBA00022692"/>
    </source>
</evidence>
<evidence type="ECO:0000256" key="1">
    <source>
        <dbReference type="ARBA" id="ARBA00004127"/>
    </source>
</evidence>
<keyword evidence="2 5" id="KW-0812">Transmembrane</keyword>
<reference evidence="6 7" key="1">
    <citation type="submission" date="2016-10" db="EMBL/GenBank/DDBJ databases">
        <authorList>
            <person name="de Groot N.N."/>
        </authorList>
    </citation>
    <scope>NUCLEOTIDE SEQUENCE [LARGE SCALE GENOMIC DNA]</scope>
    <source>
        <strain evidence="6 7">DSM 16199</strain>
    </source>
</reference>
<dbReference type="EMBL" id="FOTF01000025">
    <property type="protein sequence ID" value="SFL52329.1"/>
    <property type="molecule type" value="Genomic_DNA"/>
</dbReference>
<gene>
    <name evidence="6" type="ORF">SAMN04488004_1258</name>
</gene>
<organism evidence="6 7">
    <name type="scientific">Loktanella salsilacus</name>
    <dbReference type="NCBI Taxonomy" id="195913"/>
    <lineage>
        <taxon>Bacteria</taxon>
        <taxon>Pseudomonadati</taxon>
        <taxon>Pseudomonadota</taxon>
        <taxon>Alphaproteobacteria</taxon>
        <taxon>Rhodobacterales</taxon>
        <taxon>Roseobacteraceae</taxon>
        <taxon>Loktanella</taxon>
    </lineage>
</organism>
<dbReference type="Proteomes" id="UP000199550">
    <property type="component" value="Unassembled WGS sequence"/>
</dbReference>
<dbReference type="PANTHER" id="PTHR12714">
    <property type="entry name" value="PROTEIN-S ISOPRENYLCYSTEINE O-METHYLTRANSFERASE"/>
    <property type="match status" value="1"/>
</dbReference>
<evidence type="ECO:0000256" key="5">
    <source>
        <dbReference type="SAM" id="Phobius"/>
    </source>
</evidence>
<feature type="transmembrane region" description="Helical" evidence="5">
    <location>
        <begin position="32"/>
        <end position="55"/>
    </location>
</feature>